<comment type="caution">
    <text evidence="9">The sequence shown here is derived from an EMBL/GenBank/DDBJ whole genome shotgun (WGS) entry which is preliminary data.</text>
</comment>
<feature type="transmembrane region" description="Helical" evidence="7">
    <location>
        <begin position="79"/>
        <end position="99"/>
    </location>
</feature>
<evidence type="ECO:0000256" key="5">
    <source>
        <dbReference type="ARBA" id="ARBA00022989"/>
    </source>
</evidence>
<organism evidence="9 10">
    <name type="scientific">Arthrobacter livingstonensis</name>
    <dbReference type="NCBI Taxonomy" id="670078"/>
    <lineage>
        <taxon>Bacteria</taxon>
        <taxon>Bacillati</taxon>
        <taxon>Actinomycetota</taxon>
        <taxon>Actinomycetes</taxon>
        <taxon>Micrococcales</taxon>
        <taxon>Micrococcaceae</taxon>
        <taxon>Arthrobacter</taxon>
    </lineage>
</organism>
<keyword evidence="3" id="KW-1003">Cell membrane</keyword>
<dbReference type="GO" id="GO:0005886">
    <property type="term" value="C:plasma membrane"/>
    <property type="evidence" value="ECO:0007669"/>
    <property type="project" value="UniProtKB-SubCell"/>
</dbReference>
<keyword evidence="6 7" id="KW-0472">Membrane</keyword>
<protein>
    <submittedName>
        <fullName evidence="9">ABC transporter permease</fullName>
    </submittedName>
</protein>
<feature type="transmembrane region" description="Helical" evidence="7">
    <location>
        <begin position="144"/>
        <end position="165"/>
    </location>
</feature>
<keyword evidence="5 7" id="KW-1133">Transmembrane helix</keyword>
<accession>A0A2V5LDU0</accession>
<dbReference type="GO" id="GO:0055085">
    <property type="term" value="P:transmembrane transport"/>
    <property type="evidence" value="ECO:0007669"/>
    <property type="project" value="InterPro"/>
</dbReference>
<sequence length="282" mass="31106">MAKRHRSGPGRIRQAIGYGILCLIALAFLSPLIYMLATSLKPPADVFSIPPTLIGSSIRWSNYSEALTYMPFLKFMGNGLLVAVLGTAVNLIVAALSGYAFSRQRWRGRNLVFMVFLATLMIPQEVLVVPMFVMMQKMDWVNTFQALIIPWAFTALGAFLLRQFFMGVPQELDDAARVDGAGTIKTFLLVMVPLAKPTMAVLAVFSFISYWNSFLWPLIVINDVNDLGTIPLGLQMFFGQQGSQWHLVMAASVISMAPTFVLLVLLQKHLVKGIVTSGLGGR</sequence>
<evidence type="ECO:0000256" key="3">
    <source>
        <dbReference type="ARBA" id="ARBA00022475"/>
    </source>
</evidence>
<dbReference type="Gene3D" id="1.10.3720.10">
    <property type="entry name" value="MetI-like"/>
    <property type="match status" value="1"/>
</dbReference>
<evidence type="ECO:0000256" key="7">
    <source>
        <dbReference type="RuleBase" id="RU363032"/>
    </source>
</evidence>
<proteinExistence type="inferred from homology"/>
<keyword evidence="10" id="KW-1185">Reference proteome</keyword>
<keyword evidence="4 7" id="KW-0812">Transmembrane</keyword>
<evidence type="ECO:0000256" key="2">
    <source>
        <dbReference type="ARBA" id="ARBA00022448"/>
    </source>
</evidence>
<reference evidence="9 10" key="1">
    <citation type="submission" date="2018-05" db="EMBL/GenBank/DDBJ databases">
        <title>Genetic diversity of glacier-inhabiting Cryobacterium bacteria in China and description of Cryobacterium mengkeensis sp. nov. and Arthrobacter glacialis sp. nov.</title>
        <authorList>
            <person name="Liu Q."/>
            <person name="Xin Y.-H."/>
        </authorList>
    </citation>
    <scope>NUCLEOTIDE SEQUENCE [LARGE SCALE GENOMIC DNA]</scope>
    <source>
        <strain evidence="9 10">LI2</strain>
    </source>
</reference>
<dbReference type="EMBL" id="QJVD01000001">
    <property type="protein sequence ID" value="PYI69865.1"/>
    <property type="molecule type" value="Genomic_DNA"/>
</dbReference>
<dbReference type="OrthoDB" id="3524874at2"/>
<feature type="transmembrane region" description="Helical" evidence="7">
    <location>
        <begin position="15"/>
        <end position="37"/>
    </location>
</feature>
<evidence type="ECO:0000259" key="8">
    <source>
        <dbReference type="PROSITE" id="PS50928"/>
    </source>
</evidence>
<feature type="transmembrane region" description="Helical" evidence="7">
    <location>
        <begin position="111"/>
        <end position="132"/>
    </location>
</feature>
<dbReference type="Pfam" id="PF00528">
    <property type="entry name" value="BPD_transp_1"/>
    <property type="match status" value="1"/>
</dbReference>
<comment type="subcellular location">
    <subcellularLocation>
        <location evidence="1 7">Cell membrane</location>
        <topology evidence="1 7">Multi-pass membrane protein</topology>
    </subcellularLocation>
</comment>
<dbReference type="InterPro" id="IPR035906">
    <property type="entry name" value="MetI-like_sf"/>
</dbReference>
<evidence type="ECO:0000256" key="1">
    <source>
        <dbReference type="ARBA" id="ARBA00004651"/>
    </source>
</evidence>
<comment type="similarity">
    <text evidence="7">Belongs to the binding-protein-dependent transport system permease family.</text>
</comment>
<evidence type="ECO:0000256" key="4">
    <source>
        <dbReference type="ARBA" id="ARBA00022692"/>
    </source>
</evidence>
<evidence type="ECO:0000256" key="6">
    <source>
        <dbReference type="ARBA" id="ARBA00023136"/>
    </source>
</evidence>
<dbReference type="AlphaFoldDB" id="A0A2V5LDU0"/>
<feature type="domain" description="ABC transmembrane type-1" evidence="8">
    <location>
        <begin position="76"/>
        <end position="266"/>
    </location>
</feature>
<dbReference type="PANTHER" id="PTHR43744:SF12">
    <property type="entry name" value="ABC TRANSPORTER PERMEASE PROTEIN MG189-RELATED"/>
    <property type="match status" value="1"/>
</dbReference>
<evidence type="ECO:0000313" key="10">
    <source>
        <dbReference type="Proteomes" id="UP000247832"/>
    </source>
</evidence>
<dbReference type="SUPFAM" id="SSF161098">
    <property type="entry name" value="MetI-like"/>
    <property type="match status" value="1"/>
</dbReference>
<dbReference type="PROSITE" id="PS50928">
    <property type="entry name" value="ABC_TM1"/>
    <property type="match status" value="1"/>
</dbReference>
<keyword evidence="2 7" id="KW-0813">Transport</keyword>
<dbReference type="CDD" id="cd06261">
    <property type="entry name" value="TM_PBP2"/>
    <property type="match status" value="1"/>
</dbReference>
<feature type="transmembrane region" description="Helical" evidence="7">
    <location>
        <begin position="245"/>
        <end position="266"/>
    </location>
</feature>
<feature type="transmembrane region" description="Helical" evidence="7">
    <location>
        <begin position="186"/>
        <end position="208"/>
    </location>
</feature>
<dbReference type="PANTHER" id="PTHR43744">
    <property type="entry name" value="ABC TRANSPORTER PERMEASE PROTEIN MG189-RELATED-RELATED"/>
    <property type="match status" value="1"/>
</dbReference>
<evidence type="ECO:0000313" key="9">
    <source>
        <dbReference type="EMBL" id="PYI69865.1"/>
    </source>
</evidence>
<gene>
    <name evidence="9" type="ORF">CVV68_01820</name>
</gene>
<dbReference type="InterPro" id="IPR000515">
    <property type="entry name" value="MetI-like"/>
</dbReference>
<dbReference type="RefSeq" id="WP_110499289.1">
    <property type="nucleotide sequence ID" value="NZ_QJVD01000001.1"/>
</dbReference>
<name>A0A2V5LDU0_9MICC</name>
<dbReference type="Proteomes" id="UP000247832">
    <property type="component" value="Unassembled WGS sequence"/>
</dbReference>